<dbReference type="SUPFAM" id="SSF52540">
    <property type="entry name" value="P-loop containing nucleoside triphosphate hydrolases"/>
    <property type="match status" value="1"/>
</dbReference>
<dbReference type="EMBL" id="BAABCK010000070">
    <property type="protein sequence ID" value="GAA3734339.1"/>
    <property type="molecule type" value="Genomic_DNA"/>
</dbReference>
<dbReference type="RefSeq" id="WP_344704651.1">
    <property type="nucleotide sequence ID" value="NZ_BAABCK010000070.1"/>
</dbReference>
<gene>
    <name evidence="5" type="ORF">GCM10022378_23350</name>
</gene>
<organism evidence="5 6">
    <name type="scientific">Salinicoccus jeotgali</name>
    <dbReference type="NCBI Taxonomy" id="381634"/>
    <lineage>
        <taxon>Bacteria</taxon>
        <taxon>Bacillati</taxon>
        <taxon>Bacillota</taxon>
        <taxon>Bacilli</taxon>
        <taxon>Bacillales</taxon>
        <taxon>Staphylococcaceae</taxon>
        <taxon>Salinicoccus</taxon>
    </lineage>
</organism>
<dbReference type="PANTHER" id="PTHR42939">
    <property type="entry name" value="ABC TRANSPORTER ATP-BINDING PROTEIN ALBC-RELATED"/>
    <property type="match status" value="1"/>
</dbReference>
<evidence type="ECO:0000256" key="3">
    <source>
        <dbReference type="ARBA" id="ARBA00022840"/>
    </source>
</evidence>
<dbReference type="PROSITE" id="PS50893">
    <property type="entry name" value="ABC_TRANSPORTER_2"/>
    <property type="match status" value="1"/>
</dbReference>
<dbReference type="PANTHER" id="PTHR42939:SF1">
    <property type="entry name" value="ABC TRANSPORTER ATP-BINDING PROTEIN ALBC-RELATED"/>
    <property type="match status" value="1"/>
</dbReference>
<dbReference type="Pfam" id="PF00005">
    <property type="entry name" value="ABC_tran"/>
    <property type="match status" value="1"/>
</dbReference>
<evidence type="ECO:0000256" key="2">
    <source>
        <dbReference type="ARBA" id="ARBA00022741"/>
    </source>
</evidence>
<accession>A0ABP7FD49</accession>
<evidence type="ECO:0000313" key="5">
    <source>
        <dbReference type="EMBL" id="GAA3734339.1"/>
    </source>
</evidence>
<sequence length="301" mass="34347">MNLEVVQLDKSFSGKKAVESITLSVESGKIHGLLGSNGAGKTTFMKLLSGIYRPDDGCVYFSGAPIYGNTEIKSQVMFISDHPYFLNGKTLLSMAEFYRAVYPRWSSTRFSQLAHHFGLDLHQPLSQFSKGMKRQATFVLAYSSRPKVLLLDEPFDGLDPIIRRQVKDIMMQDITNHGMMVIISSHNLREMEDICDSISMMHEGKLLFHSNLNEVRGTHFKLQIAFDVLPTESFFKDVDVVHHEIRGRVVTCIVKGDRYDIERKITKYRPLMYDILPLSLEEIFAYEMGERGYAISDITIE</sequence>
<dbReference type="GO" id="GO:0005524">
    <property type="term" value="F:ATP binding"/>
    <property type="evidence" value="ECO:0007669"/>
    <property type="project" value="UniProtKB-KW"/>
</dbReference>
<dbReference type="SMART" id="SM00382">
    <property type="entry name" value="AAA"/>
    <property type="match status" value="1"/>
</dbReference>
<feature type="domain" description="ABC transporter" evidence="4">
    <location>
        <begin position="3"/>
        <end position="228"/>
    </location>
</feature>
<dbReference type="InterPro" id="IPR003439">
    <property type="entry name" value="ABC_transporter-like_ATP-bd"/>
</dbReference>
<evidence type="ECO:0000313" key="6">
    <source>
        <dbReference type="Proteomes" id="UP001500920"/>
    </source>
</evidence>
<dbReference type="Proteomes" id="UP001500920">
    <property type="component" value="Unassembled WGS sequence"/>
</dbReference>
<keyword evidence="3 5" id="KW-0067">ATP-binding</keyword>
<keyword evidence="2" id="KW-0547">Nucleotide-binding</keyword>
<keyword evidence="6" id="KW-1185">Reference proteome</keyword>
<dbReference type="InterPro" id="IPR027417">
    <property type="entry name" value="P-loop_NTPase"/>
</dbReference>
<evidence type="ECO:0000256" key="1">
    <source>
        <dbReference type="ARBA" id="ARBA00022448"/>
    </source>
</evidence>
<evidence type="ECO:0000259" key="4">
    <source>
        <dbReference type="PROSITE" id="PS50893"/>
    </source>
</evidence>
<keyword evidence="1" id="KW-0813">Transport</keyword>
<dbReference type="InterPro" id="IPR003593">
    <property type="entry name" value="AAA+_ATPase"/>
</dbReference>
<name>A0ABP7FD49_9STAP</name>
<dbReference type="Gene3D" id="3.40.50.300">
    <property type="entry name" value="P-loop containing nucleotide triphosphate hydrolases"/>
    <property type="match status" value="1"/>
</dbReference>
<dbReference type="CDD" id="cd03230">
    <property type="entry name" value="ABC_DR_subfamily_A"/>
    <property type="match status" value="1"/>
</dbReference>
<protein>
    <submittedName>
        <fullName evidence="5">ABC transporter ATP-binding protein</fullName>
    </submittedName>
</protein>
<dbReference type="InterPro" id="IPR051782">
    <property type="entry name" value="ABC_Transporter_VariousFunc"/>
</dbReference>
<reference evidence="6" key="1">
    <citation type="journal article" date="2019" name="Int. J. Syst. Evol. Microbiol.">
        <title>The Global Catalogue of Microorganisms (GCM) 10K type strain sequencing project: providing services to taxonomists for standard genome sequencing and annotation.</title>
        <authorList>
            <consortium name="The Broad Institute Genomics Platform"/>
            <consortium name="The Broad Institute Genome Sequencing Center for Infectious Disease"/>
            <person name="Wu L."/>
            <person name="Ma J."/>
        </authorList>
    </citation>
    <scope>NUCLEOTIDE SEQUENCE [LARGE SCALE GENOMIC DNA]</scope>
    <source>
        <strain evidence="6">JCM 16981</strain>
    </source>
</reference>
<proteinExistence type="predicted"/>
<comment type="caution">
    <text evidence="5">The sequence shown here is derived from an EMBL/GenBank/DDBJ whole genome shotgun (WGS) entry which is preliminary data.</text>
</comment>